<feature type="region of interest" description="Disordered" evidence="2">
    <location>
        <begin position="1"/>
        <end position="122"/>
    </location>
</feature>
<dbReference type="AlphaFoldDB" id="A0AAD1YYI5"/>
<sequence>MDMESKKIVFPTSSAEEEEVTQDEVEVSDKEREEAPNAPKSDRKRKKKSINLPKSTVFPVEENVEEEIATTTVEKEEENLVEEDQVKSPKVVPQETEPPQQKEEENAKNNTQTKIETSAEGSEKDLNFESMKQNNYIIRPLESNEKKPPTFLGQIFTEEDVITLLCGLIEFQSEHREKNKTEFYIFVKDKLHKEFTKIQVTEKLRGLEEKYFRNLKKAKKIGAPLSFSTPHDAIVFDFSEKLWGNNEKTVLTNSKKSRKRTRVKGESNKENKRLILKKQKEIVQDELKPDMESRYPLVHHFFDMNIGGEMLKKSWMSMGSANAGYFEAKLEKLRIEEAKLFLEKSSLMSEMAGVIYQYLND</sequence>
<dbReference type="EMBL" id="OU503039">
    <property type="protein sequence ID" value="CAI9759728.1"/>
    <property type="molecule type" value="Genomic_DNA"/>
</dbReference>
<feature type="compositionally biased region" description="Low complexity" evidence="2">
    <location>
        <begin position="89"/>
        <end position="99"/>
    </location>
</feature>
<evidence type="ECO:0000313" key="4">
    <source>
        <dbReference type="EMBL" id="CAI9759728.1"/>
    </source>
</evidence>
<dbReference type="Proteomes" id="UP000834106">
    <property type="component" value="Chromosome 4"/>
</dbReference>
<feature type="domain" description="Glabrous enhancer-binding protein-like DBD" evidence="3">
    <location>
        <begin position="154"/>
        <end position="244"/>
    </location>
</feature>
<name>A0AAD1YYI5_9LAMI</name>
<keyword evidence="5" id="KW-1185">Reference proteome</keyword>
<organism evidence="4 5">
    <name type="scientific">Fraxinus pennsylvanica</name>
    <dbReference type="NCBI Taxonomy" id="56036"/>
    <lineage>
        <taxon>Eukaryota</taxon>
        <taxon>Viridiplantae</taxon>
        <taxon>Streptophyta</taxon>
        <taxon>Embryophyta</taxon>
        <taxon>Tracheophyta</taxon>
        <taxon>Spermatophyta</taxon>
        <taxon>Magnoliopsida</taxon>
        <taxon>eudicotyledons</taxon>
        <taxon>Gunneridae</taxon>
        <taxon>Pentapetalae</taxon>
        <taxon>asterids</taxon>
        <taxon>lamiids</taxon>
        <taxon>Lamiales</taxon>
        <taxon>Oleaceae</taxon>
        <taxon>Oleeae</taxon>
        <taxon>Fraxinus</taxon>
    </lineage>
</organism>
<gene>
    <name evidence="4" type="ORF">FPE_LOCUS7158</name>
</gene>
<dbReference type="GO" id="GO:0006355">
    <property type="term" value="P:regulation of DNA-templated transcription"/>
    <property type="evidence" value="ECO:0007669"/>
    <property type="project" value="InterPro"/>
</dbReference>
<reference evidence="4" key="1">
    <citation type="submission" date="2023-05" db="EMBL/GenBank/DDBJ databases">
        <authorList>
            <person name="Huff M."/>
        </authorList>
    </citation>
    <scope>NUCLEOTIDE SEQUENCE</scope>
</reference>
<evidence type="ECO:0000313" key="5">
    <source>
        <dbReference type="Proteomes" id="UP000834106"/>
    </source>
</evidence>
<evidence type="ECO:0000259" key="3">
    <source>
        <dbReference type="Pfam" id="PF04504"/>
    </source>
</evidence>
<feature type="compositionally biased region" description="Acidic residues" evidence="2">
    <location>
        <begin position="15"/>
        <end position="26"/>
    </location>
</feature>
<evidence type="ECO:0000256" key="2">
    <source>
        <dbReference type="SAM" id="MobiDB-lite"/>
    </source>
</evidence>
<dbReference type="InterPro" id="IPR007592">
    <property type="entry name" value="GEBP"/>
</dbReference>
<feature type="compositionally biased region" description="Polar residues" evidence="2">
    <location>
        <begin position="108"/>
        <end position="120"/>
    </location>
</feature>
<dbReference type="InterPro" id="IPR053932">
    <property type="entry name" value="GeBP-like_DBD"/>
</dbReference>
<comment type="similarity">
    <text evidence="1">Belongs to the GeBP family.</text>
</comment>
<protein>
    <recommendedName>
        <fullName evidence="3">Glabrous enhancer-binding protein-like DBD domain-containing protein</fullName>
    </recommendedName>
</protein>
<proteinExistence type="inferred from homology"/>
<evidence type="ECO:0000256" key="1">
    <source>
        <dbReference type="ARBA" id="ARBA00010820"/>
    </source>
</evidence>
<accession>A0AAD1YYI5</accession>
<dbReference type="GO" id="GO:0005634">
    <property type="term" value="C:nucleus"/>
    <property type="evidence" value="ECO:0007669"/>
    <property type="project" value="TreeGrafter"/>
</dbReference>
<dbReference type="Pfam" id="PF04504">
    <property type="entry name" value="GeBP-like_DBD"/>
    <property type="match status" value="1"/>
</dbReference>
<dbReference type="PANTHER" id="PTHR31662:SF33">
    <property type="entry name" value="DNA-BINDING STOREKEEPER PROTEIN TRANSCRIPTIONAL REGULATOR-LIKE PROTEIN"/>
    <property type="match status" value="1"/>
</dbReference>
<dbReference type="PANTHER" id="PTHR31662">
    <property type="entry name" value="BNAANNG10740D PROTEIN-RELATED"/>
    <property type="match status" value="1"/>
</dbReference>